<dbReference type="InterPro" id="IPR010985">
    <property type="entry name" value="Ribbon_hlx_hlx"/>
</dbReference>
<evidence type="ECO:0000313" key="1">
    <source>
        <dbReference type="EMBL" id="RZS65191.1"/>
    </source>
</evidence>
<dbReference type="InterPro" id="IPR008651">
    <property type="entry name" value="Uncharacterised_HicB"/>
</dbReference>
<name>A0A4Q7MBN2_9BACT</name>
<gene>
    <name evidence="1" type="ORF">EV199_5947</name>
</gene>
<dbReference type="GO" id="GO:0006355">
    <property type="term" value="P:regulation of DNA-templated transcription"/>
    <property type="evidence" value="ECO:0007669"/>
    <property type="project" value="InterPro"/>
</dbReference>
<dbReference type="SUPFAM" id="SSF143100">
    <property type="entry name" value="TTHA1013/TTHA0281-like"/>
    <property type="match status" value="1"/>
</dbReference>
<proteinExistence type="predicted"/>
<accession>A0A4Q7MBN2</accession>
<dbReference type="Pfam" id="PF05534">
    <property type="entry name" value="HicB"/>
    <property type="match status" value="1"/>
</dbReference>
<protein>
    <submittedName>
        <fullName evidence="1">Putative HicB family RNase H-like nuclease</fullName>
    </submittedName>
</protein>
<comment type="caution">
    <text evidence="1">The sequence shown here is derived from an EMBL/GenBank/DDBJ whole genome shotgun (WGS) entry which is preliminary data.</text>
</comment>
<dbReference type="AlphaFoldDB" id="A0A4Q7MBN2"/>
<reference evidence="1 2" key="1">
    <citation type="submission" date="2019-02" db="EMBL/GenBank/DDBJ databases">
        <title>Genomic Encyclopedia of Type Strains, Phase IV (KMG-IV): sequencing the most valuable type-strain genomes for metagenomic binning, comparative biology and taxonomic classification.</title>
        <authorList>
            <person name="Goeker M."/>
        </authorList>
    </citation>
    <scope>NUCLEOTIDE SEQUENCE [LARGE SCALE GENOMIC DNA]</scope>
    <source>
        <strain evidence="1 2">DSM 18116</strain>
    </source>
</reference>
<dbReference type="Proteomes" id="UP000293874">
    <property type="component" value="Unassembled WGS sequence"/>
</dbReference>
<evidence type="ECO:0000313" key="2">
    <source>
        <dbReference type="Proteomes" id="UP000293874"/>
    </source>
</evidence>
<dbReference type="SUPFAM" id="SSF47598">
    <property type="entry name" value="Ribbon-helix-helix"/>
    <property type="match status" value="1"/>
</dbReference>
<organism evidence="1 2">
    <name type="scientific">Pseudobacter ginsenosidimutans</name>
    <dbReference type="NCBI Taxonomy" id="661488"/>
    <lineage>
        <taxon>Bacteria</taxon>
        <taxon>Pseudomonadati</taxon>
        <taxon>Bacteroidota</taxon>
        <taxon>Chitinophagia</taxon>
        <taxon>Chitinophagales</taxon>
        <taxon>Chitinophagaceae</taxon>
        <taxon>Pseudobacter</taxon>
    </lineage>
</organism>
<sequence>MNDVFQYKEYLASVHFNAADEVLYGKILGIDDLISFEGTSVKELKKAFHDAVDDYIETCKQLGKEPNKTYKGSFNIRIGTELHREAAIFAAMNNISLNDLIKSCVEYALTHREALTKSIRDQQ</sequence>
<dbReference type="InterPro" id="IPR035069">
    <property type="entry name" value="TTHA1013/TTHA0281-like"/>
</dbReference>
<dbReference type="EMBL" id="SGXA01000006">
    <property type="protein sequence ID" value="RZS65191.1"/>
    <property type="molecule type" value="Genomic_DNA"/>
</dbReference>
<keyword evidence="2" id="KW-1185">Reference proteome</keyword>
<dbReference type="OrthoDB" id="5297106at2"/>